<gene>
    <name evidence="2" type="ORF">NJU99_00345</name>
</gene>
<name>A0ABY5E765_9BACT</name>
<organism evidence="2 3">
    <name type="scientific">Arcobacter roscoffensis</name>
    <dbReference type="NCBI Taxonomy" id="2961520"/>
    <lineage>
        <taxon>Bacteria</taxon>
        <taxon>Pseudomonadati</taxon>
        <taxon>Campylobacterota</taxon>
        <taxon>Epsilonproteobacteria</taxon>
        <taxon>Campylobacterales</taxon>
        <taxon>Arcobacteraceae</taxon>
        <taxon>Arcobacter</taxon>
    </lineage>
</organism>
<sequence>MDKKIEISEIGKFLTDGMTISIGGFLGCGNAHNIIDEILKTDVKDLTLVATDTFFEGKGIGKLITNKRVSKLMASHIGTNKDTQQQVNDGFIEVELVPQGTLAERLRSAAAGLGGVLTRTGLGTLVQEGKDVVTVDGVEYILEKPIHIDLAILKAYKSDKAGNLLYKGATRNFNVPMAGAAKVTIAEVEEIVENGELDPSIVHTPFVYINHIVKV</sequence>
<dbReference type="InterPro" id="IPR037171">
    <property type="entry name" value="NagB/RpiA_transferase-like"/>
</dbReference>
<dbReference type="PROSITE" id="PS51257">
    <property type="entry name" value="PROKAR_LIPOPROTEIN"/>
    <property type="match status" value="1"/>
</dbReference>
<evidence type="ECO:0000313" key="2">
    <source>
        <dbReference type="EMBL" id="UTJ06575.1"/>
    </source>
</evidence>
<dbReference type="NCBIfam" id="TIGR02429">
    <property type="entry name" value="pcaI_scoA_fam"/>
    <property type="match status" value="1"/>
</dbReference>
<dbReference type="Gene3D" id="3.40.1080.10">
    <property type="entry name" value="Glutaconate Coenzyme A-transferase"/>
    <property type="match status" value="1"/>
</dbReference>
<accession>A0ABY5E765</accession>
<dbReference type="InterPro" id="IPR012792">
    <property type="entry name" value="3-oxoacid_CoA-transf_A"/>
</dbReference>
<dbReference type="SMART" id="SM00882">
    <property type="entry name" value="CoA_trans"/>
    <property type="match status" value="1"/>
</dbReference>
<keyword evidence="1 2" id="KW-0808">Transferase</keyword>
<dbReference type="RefSeq" id="WP_254576754.1">
    <property type="nucleotide sequence ID" value="NZ_CP100595.1"/>
</dbReference>
<keyword evidence="3" id="KW-1185">Reference proteome</keyword>
<proteinExistence type="predicted"/>
<dbReference type="InterPro" id="IPR004165">
    <property type="entry name" value="CoA_trans_fam_I"/>
</dbReference>
<evidence type="ECO:0000313" key="3">
    <source>
        <dbReference type="Proteomes" id="UP001060012"/>
    </source>
</evidence>
<dbReference type="Pfam" id="PF01144">
    <property type="entry name" value="CoA_trans"/>
    <property type="match status" value="1"/>
</dbReference>
<dbReference type="PANTHER" id="PTHR13707:SF60">
    <property type="entry name" value="ACETATE COA-TRANSFERASE SUBUNIT ALPHA"/>
    <property type="match status" value="1"/>
</dbReference>
<dbReference type="PANTHER" id="PTHR13707">
    <property type="entry name" value="KETOACID-COENZYME A TRANSFERASE"/>
    <property type="match status" value="1"/>
</dbReference>
<evidence type="ECO:0000256" key="1">
    <source>
        <dbReference type="ARBA" id="ARBA00022679"/>
    </source>
</evidence>
<dbReference type="GO" id="GO:0016740">
    <property type="term" value="F:transferase activity"/>
    <property type="evidence" value="ECO:0007669"/>
    <property type="project" value="UniProtKB-KW"/>
</dbReference>
<dbReference type="Proteomes" id="UP001060012">
    <property type="component" value="Chromosome"/>
</dbReference>
<protein>
    <submittedName>
        <fullName evidence="2">CoA transferase subunit A</fullName>
    </submittedName>
</protein>
<dbReference type="SUPFAM" id="SSF100950">
    <property type="entry name" value="NagB/RpiA/CoA transferase-like"/>
    <property type="match status" value="1"/>
</dbReference>
<reference evidence="2" key="1">
    <citation type="submission" date="2022-07" db="EMBL/GenBank/DDBJ databases">
        <title>Arcobacter roscoffensis sp. nov., a marine bacterium isolated from coastal seawater collected from Roscoff, France.</title>
        <authorList>
            <person name="Pascual J."/>
            <person name="Lepeaux C."/>
            <person name="Methner A."/>
            <person name="Overmann J."/>
        </authorList>
    </citation>
    <scope>NUCLEOTIDE SEQUENCE</scope>
    <source>
        <strain evidence="2">ARW1-2F2</strain>
    </source>
</reference>
<dbReference type="EMBL" id="CP100595">
    <property type="protein sequence ID" value="UTJ06575.1"/>
    <property type="molecule type" value="Genomic_DNA"/>
</dbReference>